<evidence type="ECO:0008006" key="4">
    <source>
        <dbReference type="Google" id="ProtNLM"/>
    </source>
</evidence>
<evidence type="ECO:0000256" key="1">
    <source>
        <dbReference type="SAM" id="SignalP"/>
    </source>
</evidence>
<dbReference type="OrthoDB" id="3790881at2"/>
<protein>
    <recommendedName>
        <fullName evidence="4">Secreted protein</fullName>
    </recommendedName>
</protein>
<accession>A0A1H1PV73</accession>
<keyword evidence="3" id="KW-1185">Reference proteome</keyword>
<evidence type="ECO:0000313" key="2">
    <source>
        <dbReference type="EMBL" id="SDS14986.1"/>
    </source>
</evidence>
<gene>
    <name evidence="2" type="ORF">SAMN04489812_1033</name>
</gene>
<evidence type="ECO:0000313" key="3">
    <source>
        <dbReference type="Proteomes" id="UP000199103"/>
    </source>
</evidence>
<proteinExistence type="predicted"/>
<dbReference type="RefSeq" id="WP_091520899.1">
    <property type="nucleotide sequence ID" value="NZ_LT629772.1"/>
</dbReference>
<keyword evidence="1" id="KW-0732">Signal</keyword>
<organism evidence="2 3">
    <name type="scientific">Microlunatus soli</name>
    <dbReference type="NCBI Taxonomy" id="630515"/>
    <lineage>
        <taxon>Bacteria</taxon>
        <taxon>Bacillati</taxon>
        <taxon>Actinomycetota</taxon>
        <taxon>Actinomycetes</taxon>
        <taxon>Propionibacteriales</taxon>
        <taxon>Propionibacteriaceae</taxon>
        <taxon>Microlunatus</taxon>
    </lineage>
</organism>
<dbReference type="PROSITE" id="PS51257">
    <property type="entry name" value="PROKAR_LIPOPROTEIN"/>
    <property type="match status" value="1"/>
</dbReference>
<feature type="signal peptide" evidence="1">
    <location>
        <begin position="1"/>
        <end position="18"/>
    </location>
</feature>
<dbReference type="Proteomes" id="UP000199103">
    <property type="component" value="Chromosome I"/>
</dbReference>
<dbReference type="EMBL" id="LT629772">
    <property type="protein sequence ID" value="SDS14986.1"/>
    <property type="molecule type" value="Genomic_DNA"/>
</dbReference>
<reference evidence="2 3" key="1">
    <citation type="submission" date="2016-10" db="EMBL/GenBank/DDBJ databases">
        <authorList>
            <person name="de Groot N.N."/>
        </authorList>
    </citation>
    <scope>NUCLEOTIDE SEQUENCE [LARGE SCALE GENOMIC DNA]</scope>
    <source>
        <strain evidence="2 3">DSM 21800</strain>
    </source>
</reference>
<feature type="chain" id="PRO_5039165274" description="Secreted protein" evidence="1">
    <location>
        <begin position="19"/>
        <end position="334"/>
    </location>
</feature>
<sequence length="334" mass="36061">MKMRLIAAALLSVSIVLAGCTVPGSSDKSAAKAGTIVADESSDPGHIWAMTPIGRIDFTLTEPTEKLPPYDEAYDRAAEGAKFIGVSWNWQSFTRPAPMTIKRQAPSVTFVIDKLRYNLDEVMRRKASGDLPIDLSGTAWVAVADAPERLVEADLSIEVTYDGLTQIVEPRQPAGTTDTAADALYLPPETLAKHGQTCGAARPAKGWTLGTDNCRVEVMNVPYYEPVGWASQGESWTVVTVRANPGELAHTRGYRQSITFADEAPTATYRLDDAKPVKVIPAADDPQRKGIVGDTVVFEADGTVYQDFTIDAEFRGEPGDDPAALRVTWSTTLG</sequence>
<name>A0A1H1PV73_9ACTN</name>
<dbReference type="AlphaFoldDB" id="A0A1H1PV73"/>
<dbReference type="STRING" id="630515.SAMN04489812_1033"/>